<evidence type="ECO:0000256" key="1">
    <source>
        <dbReference type="SAM" id="MobiDB-lite"/>
    </source>
</evidence>
<organism evidence="3 4">
    <name type="scientific">Ditylenchus destructor</name>
    <dbReference type="NCBI Taxonomy" id="166010"/>
    <lineage>
        <taxon>Eukaryota</taxon>
        <taxon>Metazoa</taxon>
        <taxon>Ecdysozoa</taxon>
        <taxon>Nematoda</taxon>
        <taxon>Chromadorea</taxon>
        <taxon>Rhabditida</taxon>
        <taxon>Tylenchina</taxon>
        <taxon>Tylenchomorpha</taxon>
        <taxon>Sphaerularioidea</taxon>
        <taxon>Anguinidae</taxon>
        <taxon>Anguininae</taxon>
        <taxon>Ditylenchus</taxon>
    </lineage>
</organism>
<feature type="domain" description="RRM" evidence="2">
    <location>
        <begin position="341"/>
        <end position="415"/>
    </location>
</feature>
<dbReference type="SMART" id="SM00360">
    <property type="entry name" value="RRM"/>
    <property type="match status" value="1"/>
</dbReference>
<comment type="caution">
    <text evidence="3">The sequence shown here is derived from an EMBL/GenBank/DDBJ whole genome shotgun (WGS) entry which is preliminary data.</text>
</comment>
<accession>A0AAD4MHF3</accession>
<dbReference type="InterPro" id="IPR035979">
    <property type="entry name" value="RBD_domain_sf"/>
</dbReference>
<evidence type="ECO:0000259" key="2">
    <source>
        <dbReference type="SMART" id="SM00360"/>
    </source>
</evidence>
<evidence type="ECO:0000313" key="3">
    <source>
        <dbReference type="EMBL" id="KAI1694106.1"/>
    </source>
</evidence>
<name>A0AAD4MHF3_9BILA</name>
<feature type="compositionally biased region" description="Polar residues" evidence="1">
    <location>
        <begin position="142"/>
        <end position="159"/>
    </location>
</feature>
<dbReference type="EMBL" id="JAKKPZ010000550">
    <property type="protein sequence ID" value="KAI1694106.1"/>
    <property type="molecule type" value="Genomic_DNA"/>
</dbReference>
<feature type="compositionally biased region" description="Low complexity" evidence="1">
    <location>
        <begin position="193"/>
        <end position="202"/>
    </location>
</feature>
<dbReference type="GO" id="GO:0003723">
    <property type="term" value="F:RNA binding"/>
    <property type="evidence" value="ECO:0007669"/>
    <property type="project" value="InterPro"/>
</dbReference>
<evidence type="ECO:0000313" key="4">
    <source>
        <dbReference type="Proteomes" id="UP001201812"/>
    </source>
</evidence>
<feature type="region of interest" description="Disordered" evidence="1">
    <location>
        <begin position="99"/>
        <end position="128"/>
    </location>
</feature>
<reference evidence="3" key="1">
    <citation type="submission" date="2022-01" db="EMBL/GenBank/DDBJ databases">
        <title>Genome Sequence Resource for Two Populations of Ditylenchus destructor, the Migratory Endoparasitic Phytonematode.</title>
        <authorList>
            <person name="Zhang H."/>
            <person name="Lin R."/>
            <person name="Xie B."/>
        </authorList>
    </citation>
    <scope>NUCLEOTIDE SEQUENCE</scope>
    <source>
        <strain evidence="3">BazhouSP</strain>
    </source>
</reference>
<dbReference type="InterPro" id="IPR000504">
    <property type="entry name" value="RRM_dom"/>
</dbReference>
<proteinExistence type="predicted"/>
<gene>
    <name evidence="3" type="ORF">DdX_20294</name>
</gene>
<dbReference type="Proteomes" id="UP001201812">
    <property type="component" value="Unassembled WGS sequence"/>
</dbReference>
<feature type="region of interest" description="Disordered" evidence="1">
    <location>
        <begin position="227"/>
        <end position="246"/>
    </location>
</feature>
<protein>
    <recommendedName>
        <fullName evidence="2">RRM domain-containing protein</fullName>
    </recommendedName>
</protein>
<sequence length="480" mass="53534">MNLECPVCTARKIGSSFHSLDDLQAHLFSNHHDGPLDLFQFVCQNCEFKFATEYRLLRHEETCGGDSRSEEDMEKIRYKLQMYELLEATIKYNMTKHQISGARPANPSHVETSEIRERPQTQYQTESLGTKRIKSEILESLENTVTNSRQKNNAKNGSAETAGASPSVITNESTENLVNLRTVKAEVQVQNCSSTSASSTQSNVKTEPEDVDASEVEVLGTVEIRKRKAPSKSAEHISQRSEGNAQQNVNLEGEISNLRHSKQAKTNLVSEEPVRIPVIIQGTSNARSRTSGGIPLWKQYLLGSANVDKTQILRFNSIRDQEERMTTSNATNLNAANMTNRIFVTGPLLYPQEMDPKTFQKEEFRTYFGQFGKVNVVGYSLPKLEGIIAFNNCESAAKCIQQGTHTICGQDFVVRAGTPTRGMKDKIRADLCQNMTGLSSSSQVHGIDIDCSTISRNVHRAVAWQASTNQVRLLYSRTSE</sequence>
<dbReference type="Gene3D" id="3.30.160.60">
    <property type="entry name" value="Classic Zinc Finger"/>
    <property type="match status" value="1"/>
</dbReference>
<feature type="region of interest" description="Disordered" evidence="1">
    <location>
        <begin position="193"/>
        <end position="214"/>
    </location>
</feature>
<feature type="region of interest" description="Disordered" evidence="1">
    <location>
        <begin position="142"/>
        <end position="170"/>
    </location>
</feature>
<keyword evidence="4" id="KW-1185">Reference proteome</keyword>
<dbReference type="AlphaFoldDB" id="A0AAD4MHF3"/>
<dbReference type="SUPFAM" id="SSF54928">
    <property type="entry name" value="RNA-binding domain, RBD"/>
    <property type="match status" value="1"/>
</dbReference>